<gene>
    <name evidence="3" type="ORF">MBAV_003019</name>
</gene>
<evidence type="ECO:0000256" key="1">
    <source>
        <dbReference type="ARBA" id="ARBA00022676"/>
    </source>
</evidence>
<dbReference type="GO" id="GO:0009244">
    <property type="term" value="P:lipopolysaccharide core region biosynthetic process"/>
    <property type="evidence" value="ECO:0007669"/>
    <property type="project" value="TreeGrafter"/>
</dbReference>
<name>A0A0F3GSE9_9BACT</name>
<dbReference type="GO" id="GO:0008713">
    <property type="term" value="F:ADP-heptose-lipopolysaccharide heptosyltransferase activity"/>
    <property type="evidence" value="ECO:0007669"/>
    <property type="project" value="TreeGrafter"/>
</dbReference>
<protein>
    <submittedName>
        <fullName evidence="3">Lipopolysaccharide heptosyltransferase III</fullName>
    </submittedName>
</protein>
<dbReference type="Gene3D" id="3.40.50.2000">
    <property type="entry name" value="Glycogen Phosphorylase B"/>
    <property type="match status" value="1"/>
</dbReference>
<dbReference type="Pfam" id="PF01075">
    <property type="entry name" value="Glyco_transf_9"/>
    <property type="match status" value="1"/>
</dbReference>
<organism evidence="3 4">
    <name type="scientific">Candidatus Magnetobacterium bavaricum</name>
    <dbReference type="NCBI Taxonomy" id="29290"/>
    <lineage>
        <taxon>Bacteria</taxon>
        <taxon>Pseudomonadati</taxon>
        <taxon>Nitrospirota</taxon>
        <taxon>Thermodesulfovibrionia</taxon>
        <taxon>Thermodesulfovibrionales</taxon>
        <taxon>Candidatus Magnetobacteriaceae</taxon>
        <taxon>Candidatus Magnetobacterium</taxon>
    </lineage>
</organism>
<dbReference type="CDD" id="cd03789">
    <property type="entry name" value="GT9_LPS_heptosyltransferase"/>
    <property type="match status" value="1"/>
</dbReference>
<sequence>MSQNLRLVQGLLGDEVHAPVGVEIHVPEAESQVVDKALELNGVRHSDTLLHLHPMSRWQYKCWQDGYMAEVITWLVKNGVKVVLTAAPDARERERLQRIVSLTALSVASRTGGLITLAGDITLKGLAAISRRCALFFGVDSAPMHIAAAVDTPVVALFGPSGVFNWGPWYNAAATLQPYPRRNGPQSCGIHTVIQRNWPCIPCGKDGCNGSKKSDCLDDITPGEVRQTLSDRLNS</sequence>
<dbReference type="Proteomes" id="UP000033423">
    <property type="component" value="Unassembled WGS sequence"/>
</dbReference>
<evidence type="ECO:0000313" key="3">
    <source>
        <dbReference type="EMBL" id="KJU84786.1"/>
    </source>
</evidence>
<accession>A0A0F3GSE9</accession>
<reference evidence="3 4" key="1">
    <citation type="submission" date="2015-02" db="EMBL/GenBank/DDBJ databases">
        <title>Single-cell genomics of uncultivated deep-branching MTB reveals a conserved set of magnetosome genes.</title>
        <authorList>
            <person name="Kolinko S."/>
            <person name="Richter M."/>
            <person name="Glockner F.O."/>
            <person name="Brachmann A."/>
            <person name="Schuler D."/>
        </authorList>
    </citation>
    <scope>NUCLEOTIDE SEQUENCE [LARGE SCALE GENOMIC DNA]</scope>
    <source>
        <strain evidence="3">TM-1</strain>
    </source>
</reference>
<dbReference type="AlphaFoldDB" id="A0A0F3GSE9"/>
<dbReference type="SUPFAM" id="SSF53756">
    <property type="entry name" value="UDP-Glycosyltransferase/glycogen phosphorylase"/>
    <property type="match status" value="1"/>
</dbReference>
<dbReference type="EMBL" id="LACI01001290">
    <property type="protein sequence ID" value="KJU84786.1"/>
    <property type="molecule type" value="Genomic_DNA"/>
</dbReference>
<dbReference type="InterPro" id="IPR002201">
    <property type="entry name" value="Glyco_trans_9"/>
</dbReference>
<dbReference type="PANTHER" id="PTHR30160:SF1">
    <property type="entry name" value="LIPOPOLYSACCHARIDE 1,2-N-ACETYLGLUCOSAMINETRANSFERASE-RELATED"/>
    <property type="match status" value="1"/>
</dbReference>
<dbReference type="PATRIC" id="fig|29290.4.peg.3955"/>
<keyword evidence="2 3" id="KW-0808">Transferase</keyword>
<proteinExistence type="predicted"/>
<keyword evidence="4" id="KW-1185">Reference proteome</keyword>
<dbReference type="GO" id="GO:0005829">
    <property type="term" value="C:cytosol"/>
    <property type="evidence" value="ECO:0007669"/>
    <property type="project" value="TreeGrafter"/>
</dbReference>
<comment type="caution">
    <text evidence="3">The sequence shown here is derived from an EMBL/GenBank/DDBJ whole genome shotgun (WGS) entry which is preliminary data.</text>
</comment>
<keyword evidence="1" id="KW-0328">Glycosyltransferase</keyword>
<evidence type="ECO:0000256" key="2">
    <source>
        <dbReference type="ARBA" id="ARBA00022679"/>
    </source>
</evidence>
<dbReference type="InterPro" id="IPR051199">
    <property type="entry name" value="LPS_LOS_Heptosyltrfase"/>
</dbReference>
<dbReference type="PANTHER" id="PTHR30160">
    <property type="entry name" value="TETRAACYLDISACCHARIDE 4'-KINASE-RELATED"/>
    <property type="match status" value="1"/>
</dbReference>
<evidence type="ECO:0000313" key="4">
    <source>
        <dbReference type="Proteomes" id="UP000033423"/>
    </source>
</evidence>